<evidence type="ECO:0000256" key="4">
    <source>
        <dbReference type="ARBA" id="ARBA00022679"/>
    </source>
</evidence>
<evidence type="ECO:0000256" key="5">
    <source>
        <dbReference type="ARBA" id="ARBA00022691"/>
    </source>
</evidence>
<evidence type="ECO:0000256" key="3">
    <source>
        <dbReference type="ARBA" id="ARBA00022603"/>
    </source>
</evidence>
<sequence length="136" mass="15839">MRRRFEVQDFKTRVGRSRTGKGIFAEENIPRGVCVLEYVGRSLTDDEQHNKSGKYFFETGRNTMIDGNVPYNKAKYVNHSCRPNCEIDIKNKRVFIFTAKNIKAGEELTYDYDTEYFDEFIKPVGCKCLKCSPVKK</sequence>
<keyword evidence="4 7" id="KW-0808">Transferase</keyword>
<keyword evidence="2" id="KW-0158">Chromosome</keyword>
<gene>
    <name evidence="7" type="ORF">A2419_02890</name>
</gene>
<comment type="subcellular location">
    <subcellularLocation>
        <location evidence="1">Chromosome</location>
    </subcellularLocation>
</comment>
<keyword evidence="5" id="KW-0949">S-adenosyl-L-methionine</keyword>
<dbReference type="GO" id="GO:0032259">
    <property type="term" value="P:methylation"/>
    <property type="evidence" value="ECO:0007669"/>
    <property type="project" value="UniProtKB-KW"/>
</dbReference>
<dbReference type="GO" id="GO:0005694">
    <property type="term" value="C:chromosome"/>
    <property type="evidence" value="ECO:0007669"/>
    <property type="project" value="UniProtKB-SubCell"/>
</dbReference>
<feature type="domain" description="SET" evidence="6">
    <location>
        <begin position="5"/>
        <end position="113"/>
    </location>
</feature>
<comment type="caution">
    <text evidence="7">The sequence shown here is derived from an EMBL/GenBank/DDBJ whole genome shotgun (WGS) entry which is preliminary data.</text>
</comment>
<evidence type="ECO:0000313" key="7">
    <source>
        <dbReference type="EMBL" id="OGC88612.1"/>
    </source>
</evidence>
<dbReference type="Proteomes" id="UP000176568">
    <property type="component" value="Unassembled WGS sequence"/>
</dbReference>
<dbReference type="AlphaFoldDB" id="A0A1F4Y3U7"/>
<reference evidence="7 8" key="1">
    <citation type="journal article" date="2016" name="Nat. Commun.">
        <title>Thousands of microbial genomes shed light on interconnected biogeochemical processes in an aquifer system.</title>
        <authorList>
            <person name="Anantharaman K."/>
            <person name="Brown C.T."/>
            <person name="Hug L.A."/>
            <person name="Sharon I."/>
            <person name="Castelle C.J."/>
            <person name="Probst A.J."/>
            <person name="Thomas B.C."/>
            <person name="Singh A."/>
            <person name="Wilkins M.J."/>
            <person name="Karaoz U."/>
            <person name="Brodie E.L."/>
            <person name="Williams K.H."/>
            <person name="Hubbard S.S."/>
            <person name="Banfield J.F."/>
        </authorList>
    </citation>
    <scope>NUCLEOTIDE SEQUENCE [LARGE SCALE GENOMIC DNA]</scope>
</reference>
<evidence type="ECO:0000256" key="1">
    <source>
        <dbReference type="ARBA" id="ARBA00004286"/>
    </source>
</evidence>
<protein>
    <submittedName>
        <fullName evidence="7">SET domain-containing protein-lysine N-methyltransferase</fullName>
    </submittedName>
</protein>
<name>A0A1F4Y3U7_9BACT</name>
<dbReference type="Gene3D" id="2.170.270.10">
    <property type="entry name" value="SET domain"/>
    <property type="match status" value="1"/>
</dbReference>
<dbReference type="EMBL" id="MEXB01000007">
    <property type="protein sequence ID" value="OGC88612.1"/>
    <property type="molecule type" value="Genomic_DNA"/>
</dbReference>
<evidence type="ECO:0000259" key="6">
    <source>
        <dbReference type="PROSITE" id="PS50280"/>
    </source>
</evidence>
<dbReference type="STRING" id="1797247.A2419_02890"/>
<dbReference type="PANTHER" id="PTHR22884">
    <property type="entry name" value="SET DOMAIN PROTEINS"/>
    <property type="match status" value="1"/>
</dbReference>
<accession>A0A1F4Y3U7</accession>
<dbReference type="SUPFAM" id="SSF82199">
    <property type="entry name" value="SET domain"/>
    <property type="match status" value="1"/>
</dbReference>
<keyword evidence="3 7" id="KW-0489">Methyltransferase</keyword>
<dbReference type="Pfam" id="PF00856">
    <property type="entry name" value="SET"/>
    <property type="match status" value="1"/>
</dbReference>
<dbReference type="InterPro" id="IPR050777">
    <property type="entry name" value="SET2_Histone-Lys_MeTrsfase"/>
</dbReference>
<evidence type="ECO:0000256" key="2">
    <source>
        <dbReference type="ARBA" id="ARBA00022454"/>
    </source>
</evidence>
<proteinExistence type="predicted"/>
<dbReference type="InterPro" id="IPR001214">
    <property type="entry name" value="SET_dom"/>
</dbReference>
<dbReference type="InterPro" id="IPR046341">
    <property type="entry name" value="SET_dom_sf"/>
</dbReference>
<evidence type="ECO:0000313" key="8">
    <source>
        <dbReference type="Proteomes" id="UP000176568"/>
    </source>
</evidence>
<organism evidence="7 8">
    <name type="scientific">Candidatus Adlerbacteria bacterium RIFOXYC1_FULL_48_26</name>
    <dbReference type="NCBI Taxonomy" id="1797247"/>
    <lineage>
        <taxon>Bacteria</taxon>
        <taxon>Candidatus Adleribacteriota</taxon>
    </lineage>
</organism>
<dbReference type="SMART" id="SM00317">
    <property type="entry name" value="SET"/>
    <property type="match status" value="1"/>
</dbReference>
<dbReference type="PROSITE" id="PS50280">
    <property type="entry name" value="SET"/>
    <property type="match status" value="1"/>
</dbReference>
<dbReference type="GO" id="GO:0008168">
    <property type="term" value="F:methyltransferase activity"/>
    <property type="evidence" value="ECO:0007669"/>
    <property type="project" value="UniProtKB-KW"/>
</dbReference>